<proteinExistence type="inferred from homology"/>
<feature type="region of interest" description="Disordered" evidence="3">
    <location>
        <begin position="1"/>
        <end position="21"/>
    </location>
</feature>
<dbReference type="GO" id="GO:0010181">
    <property type="term" value="F:FMN binding"/>
    <property type="evidence" value="ECO:0007669"/>
    <property type="project" value="TreeGrafter"/>
</dbReference>
<dbReference type="Pfam" id="PF02441">
    <property type="entry name" value="Flavoprotein"/>
    <property type="match status" value="1"/>
</dbReference>
<dbReference type="AlphaFoldDB" id="A0A7D8Z761"/>
<comment type="caution">
    <text evidence="5">The sequence shown here is derived from an EMBL/GenBank/DDBJ whole genome shotgun (WGS) entry which is preliminary data.</text>
</comment>
<dbReference type="Proteomes" id="UP000473826">
    <property type="component" value="Unassembled WGS sequence"/>
</dbReference>
<dbReference type="EMBL" id="QKWK01000008">
    <property type="protein sequence ID" value="TXT07326.1"/>
    <property type="molecule type" value="Genomic_DNA"/>
</dbReference>
<evidence type="ECO:0000256" key="3">
    <source>
        <dbReference type="SAM" id="MobiDB-lite"/>
    </source>
</evidence>
<dbReference type="GO" id="GO:0071513">
    <property type="term" value="C:phosphopantothenoylcysteine decarboxylase complex"/>
    <property type="evidence" value="ECO:0007669"/>
    <property type="project" value="TreeGrafter"/>
</dbReference>
<sequence>MDYTPALPDSGYGTPIPPQPIHVPPIKAKPPFLSLQHRPKADDGLFHVLLVSSGSRASCQVPDIIGALSKDPQIALQIVATDRSLRYYNQEAVDAAVRHAWNLAPEASNEFGVTIWTDADDQGRTNLADPVLHMELHKWADIVVVAPCSADMLAKMVQGLSGNLAVC</sequence>
<dbReference type="Gene3D" id="3.40.50.1950">
    <property type="entry name" value="Flavin prenyltransferase-like"/>
    <property type="match status" value="1"/>
</dbReference>
<dbReference type="PANTHER" id="PTHR14359">
    <property type="entry name" value="HOMO-OLIGOMERIC FLAVIN CONTAINING CYS DECARBOXYLASE FAMILY"/>
    <property type="match status" value="1"/>
</dbReference>
<comment type="similarity">
    <text evidence="2">Belongs to the HFCD (homooligomeric flavin containing Cys decarboxylase) superfamily.</text>
</comment>
<dbReference type="GO" id="GO:0004633">
    <property type="term" value="F:phosphopantothenoylcysteine decarboxylase activity"/>
    <property type="evidence" value="ECO:0007669"/>
    <property type="project" value="TreeGrafter"/>
</dbReference>
<evidence type="ECO:0000256" key="1">
    <source>
        <dbReference type="ARBA" id="ARBA00022993"/>
    </source>
</evidence>
<evidence type="ECO:0000313" key="5">
    <source>
        <dbReference type="EMBL" id="TXT07326.1"/>
    </source>
</evidence>
<evidence type="ECO:0000313" key="6">
    <source>
        <dbReference type="Proteomes" id="UP000473826"/>
    </source>
</evidence>
<organism evidence="5 6">
    <name type="scientific">Vanrija humicola</name>
    <name type="common">Yeast</name>
    <name type="synonym">Cryptococcus humicola</name>
    <dbReference type="NCBI Taxonomy" id="5417"/>
    <lineage>
        <taxon>Eukaryota</taxon>
        <taxon>Fungi</taxon>
        <taxon>Dikarya</taxon>
        <taxon>Basidiomycota</taxon>
        <taxon>Agaricomycotina</taxon>
        <taxon>Tremellomycetes</taxon>
        <taxon>Trichosporonales</taxon>
        <taxon>Trichosporonaceae</taxon>
        <taxon>Vanrija</taxon>
    </lineage>
</organism>
<gene>
    <name evidence="5" type="ORF">VHUM_03046</name>
</gene>
<dbReference type="OrthoDB" id="1532798at2759"/>
<protein>
    <recommendedName>
        <fullName evidence="4">Flavoprotein domain-containing protein</fullName>
    </recommendedName>
</protein>
<evidence type="ECO:0000259" key="4">
    <source>
        <dbReference type="Pfam" id="PF02441"/>
    </source>
</evidence>
<evidence type="ECO:0000256" key="2">
    <source>
        <dbReference type="ARBA" id="ARBA00038350"/>
    </source>
</evidence>
<reference evidence="5 6" key="1">
    <citation type="journal article" date="2019" name="PLoS Genet.">
        <title>Convergent evolution of linked mating-type loci in basidiomycete fungi.</title>
        <authorList>
            <person name="Sun S."/>
            <person name="Coelho M.A."/>
            <person name="Heitman J."/>
            <person name="Nowrousian M."/>
        </authorList>
    </citation>
    <scope>NUCLEOTIDE SEQUENCE [LARGE SCALE GENOMIC DNA]</scope>
    <source>
        <strain evidence="5 6">CBS 4282</strain>
    </source>
</reference>
<dbReference type="PANTHER" id="PTHR14359:SF6">
    <property type="entry name" value="PHOSPHOPANTOTHENOYLCYSTEINE DECARBOXYLASE"/>
    <property type="match status" value="1"/>
</dbReference>
<dbReference type="GO" id="GO:0015937">
    <property type="term" value="P:coenzyme A biosynthetic process"/>
    <property type="evidence" value="ECO:0007669"/>
    <property type="project" value="UniProtKB-KW"/>
</dbReference>
<keyword evidence="6" id="KW-1185">Reference proteome</keyword>
<feature type="domain" description="Flavoprotein" evidence="4">
    <location>
        <begin position="47"/>
        <end position="165"/>
    </location>
</feature>
<keyword evidence="1" id="KW-0173">Coenzyme A biosynthesis</keyword>
<accession>A0A7D8Z761</accession>
<name>A0A7D8Z761_VANHU</name>
<dbReference type="SUPFAM" id="SSF52507">
    <property type="entry name" value="Homo-oligomeric flavin-containing Cys decarboxylases, HFCD"/>
    <property type="match status" value="1"/>
</dbReference>
<dbReference type="InterPro" id="IPR036551">
    <property type="entry name" value="Flavin_trans-like"/>
</dbReference>
<dbReference type="InterPro" id="IPR003382">
    <property type="entry name" value="Flavoprotein"/>
</dbReference>